<protein>
    <submittedName>
        <fullName evidence="4">Uncharacterized protein</fullName>
    </submittedName>
</protein>
<name>A0A7E4VJ06_PANRE</name>
<sequence>MFSRWCLIFGVTLIAFSIHSYGKVDWNGPNTIEETRVQKPDSGKWDRIQKDFDASVERSRGESAARSKKFDEDNDKIKKGIATGLILAIVLPIVGCVLLLICCGVAIGVTVCCICKKQKAEKK</sequence>
<reference evidence="3" key="1">
    <citation type="journal article" date="2013" name="Genetics">
        <title>The draft genome and transcriptome of Panagrellus redivivus are shaped by the harsh demands of a free-living lifestyle.</title>
        <authorList>
            <person name="Srinivasan J."/>
            <person name="Dillman A.R."/>
            <person name="Macchietto M.G."/>
            <person name="Heikkinen L."/>
            <person name="Lakso M."/>
            <person name="Fracchia K.M."/>
            <person name="Antoshechkin I."/>
            <person name="Mortazavi A."/>
            <person name="Wong G."/>
            <person name="Sternberg P.W."/>
        </authorList>
    </citation>
    <scope>NUCLEOTIDE SEQUENCE [LARGE SCALE GENOMIC DNA]</scope>
    <source>
        <strain evidence="3">MT8872</strain>
    </source>
</reference>
<keyword evidence="3" id="KW-1185">Reference proteome</keyword>
<evidence type="ECO:0000256" key="2">
    <source>
        <dbReference type="SAM" id="SignalP"/>
    </source>
</evidence>
<reference evidence="4" key="2">
    <citation type="submission" date="2020-10" db="UniProtKB">
        <authorList>
            <consortium name="WormBaseParasite"/>
        </authorList>
    </citation>
    <scope>IDENTIFICATION</scope>
</reference>
<keyword evidence="2" id="KW-0732">Signal</keyword>
<feature type="signal peptide" evidence="2">
    <location>
        <begin position="1"/>
        <end position="22"/>
    </location>
</feature>
<keyword evidence="1" id="KW-0472">Membrane</keyword>
<dbReference type="AlphaFoldDB" id="A0A7E4VJ06"/>
<feature type="chain" id="PRO_5028984196" evidence="2">
    <location>
        <begin position="23"/>
        <end position="123"/>
    </location>
</feature>
<dbReference type="Proteomes" id="UP000492821">
    <property type="component" value="Unassembled WGS sequence"/>
</dbReference>
<evidence type="ECO:0000313" key="4">
    <source>
        <dbReference type="WBParaSite" id="Pan_g21076.t1"/>
    </source>
</evidence>
<proteinExistence type="predicted"/>
<evidence type="ECO:0000313" key="3">
    <source>
        <dbReference type="Proteomes" id="UP000492821"/>
    </source>
</evidence>
<keyword evidence="1" id="KW-1133">Transmembrane helix</keyword>
<organism evidence="3 4">
    <name type="scientific">Panagrellus redivivus</name>
    <name type="common">Microworm</name>
    <dbReference type="NCBI Taxonomy" id="6233"/>
    <lineage>
        <taxon>Eukaryota</taxon>
        <taxon>Metazoa</taxon>
        <taxon>Ecdysozoa</taxon>
        <taxon>Nematoda</taxon>
        <taxon>Chromadorea</taxon>
        <taxon>Rhabditida</taxon>
        <taxon>Tylenchina</taxon>
        <taxon>Panagrolaimomorpha</taxon>
        <taxon>Panagrolaimoidea</taxon>
        <taxon>Panagrolaimidae</taxon>
        <taxon>Panagrellus</taxon>
    </lineage>
</organism>
<feature type="transmembrane region" description="Helical" evidence="1">
    <location>
        <begin position="81"/>
        <end position="114"/>
    </location>
</feature>
<evidence type="ECO:0000256" key="1">
    <source>
        <dbReference type="SAM" id="Phobius"/>
    </source>
</evidence>
<accession>A0A7E4VJ06</accession>
<keyword evidence="1" id="KW-0812">Transmembrane</keyword>
<dbReference type="WBParaSite" id="Pan_g21076.t1">
    <property type="protein sequence ID" value="Pan_g21076.t1"/>
    <property type="gene ID" value="Pan_g21076"/>
</dbReference>